<accession>A0ABW1BIY4</accession>
<organism evidence="1 2">
    <name type="scientific">Streptomyces heilongjiangensis</name>
    <dbReference type="NCBI Taxonomy" id="945052"/>
    <lineage>
        <taxon>Bacteria</taxon>
        <taxon>Bacillati</taxon>
        <taxon>Actinomycetota</taxon>
        <taxon>Actinomycetes</taxon>
        <taxon>Kitasatosporales</taxon>
        <taxon>Streptomycetaceae</taxon>
        <taxon>Streptomyces</taxon>
    </lineage>
</organism>
<comment type="caution">
    <text evidence="1">The sequence shown here is derived from an EMBL/GenBank/DDBJ whole genome shotgun (WGS) entry which is preliminary data.</text>
</comment>
<dbReference type="RefSeq" id="WP_272173025.1">
    <property type="nucleotide sequence ID" value="NZ_JAQOSL010000075.1"/>
</dbReference>
<name>A0ABW1BIY4_9ACTN</name>
<evidence type="ECO:0008006" key="3">
    <source>
        <dbReference type="Google" id="ProtNLM"/>
    </source>
</evidence>
<dbReference type="Proteomes" id="UP001596112">
    <property type="component" value="Unassembled WGS sequence"/>
</dbReference>
<protein>
    <recommendedName>
        <fullName evidence="3">T4 RNA ligase 1-like N-terminal domain-containing protein</fullName>
    </recommendedName>
</protein>
<gene>
    <name evidence="1" type="ORF">ACFQGO_37475</name>
</gene>
<dbReference type="EMBL" id="JBHSNZ010000053">
    <property type="protein sequence ID" value="MFC5813133.1"/>
    <property type="molecule type" value="Genomic_DNA"/>
</dbReference>
<sequence length="401" mass="44908">MSVKRWLVLDEIGPGFKGLRVSESRPLVAVRLVNADRPVGTTEWLTYDEVVGDRFQVWDRSGGLTRDEVWEPAQPLHTQLPFDRRSEARALAGEFPGATGRGLVPVLLVAERAHDAHVERAVYGCSRIRQSGMLFSRIWTGEQLAGHALVDTVSQACAEGRNLHERFSDESAQSQQFEDGVEIELKFTLLDEVSPWVLASDLAAAVQCRDLDGFLPDLGNELQRWSYEQDTFEVAGPAGKSGYVAFMHYYDGTYIVKYKFFEQDTLRRIEKFDEGVVLEPEQFADYVRSKIPGAEIRALPHLTRARFDVNVESALTGHFFGLEVDEVRAGGRVLRQLEIEYHKSRACHGVTADTVEPELFRLSKEAERLLGTWGVRADLGYLSKLSFLKEAAAADTASAGR</sequence>
<proteinExistence type="predicted"/>
<reference evidence="2" key="1">
    <citation type="journal article" date="2019" name="Int. J. Syst. Evol. Microbiol.">
        <title>The Global Catalogue of Microorganisms (GCM) 10K type strain sequencing project: providing services to taxonomists for standard genome sequencing and annotation.</title>
        <authorList>
            <consortium name="The Broad Institute Genomics Platform"/>
            <consortium name="The Broad Institute Genome Sequencing Center for Infectious Disease"/>
            <person name="Wu L."/>
            <person name="Ma J."/>
        </authorList>
    </citation>
    <scope>NUCLEOTIDE SEQUENCE [LARGE SCALE GENOMIC DNA]</scope>
    <source>
        <strain evidence="2">JCM 9918</strain>
    </source>
</reference>
<evidence type="ECO:0000313" key="2">
    <source>
        <dbReference type="Proteomes" id="UP001596112"/>
    </source>
</evidence>
<keyword evidence="2" id="KW-1185">Reference proteome</keyword>
<evidence type="ECO:0000313" key="1">
    <source>
        <dbReference type="EMBL" id="MFC5813133.1"/>
    </source>
</evidence>